<gene>
    <name evidence="13" type="ORF">CTAYLR_003022</name>
</gene>
<comment type="function">
    <text evidence="1">Dynein-attachment factor required for cilia motility.</text>
</comment>
<protein>
    <recommendedName>
        <fullName evidence="15">Dynein attachment factor N-terminal domain-containing protein</fullName>
    </recommendedName>
</protein>
<feature type="domain" description="Dynein attachment factor N-terminal" evidence="12">
    <location>
        <begin position="12"/>
        <end position="69"/>
    </location>
</feature>
<dbReference type="AlphaFoldDB" id="A0AAD7U614"/>
<evidence type="ECO:0000259" key="12">
    <source>
        <dbReference type="Pfam" id="PF15867"/>
    </source>
</evidence>
<keyword evidence="5" id="KW-0963">Cytoplasm</keyword>
<dbReference type="Proteomes" id="UP001230188">
    <property type="component" value="Unassembled WGS sequence"/>
</dbReference>
<dbReference type="InterPro" id="IPR025986">
    <property type="entry name" value="RPAP3-like_C"/>
</dbReference>
<comment type="subunit">
    <text evidence="4">Homodimer.</text>
</comment>
<comment type="similarity">
    <text evidence="10">Belongs to the DNAAF19/PR46b family.</text>
</comment>
<keyword evidence="7" id="KW-0282">Flagellum</keyword>
<dbReference type="PANTHER" id="PTHR28572:SF1">
    <property type="entry name" value="COILED-COIL DOMAIN-CONTAINING PROTEIN 103"/>
    <property type="match status" value="1"/>
</dbReference>
<dbReference type="PANTHER" id="PTHR28572">
    <property type="entry name" value="COILED-COIL DOMAIN-CONTAINING PROTEIN 103"/>
    <property type="match status" value="1"/>
</dbReference>
<keyword evidence="14" id="KW-1185">Reference proteome</keyword>
<keyword evidence="8" id="KW-0969">Cilium</keyword>
<evidence type="ECO:0000256" key="8">
    <source>
        <dbReference type="ARBA" id="ARBA00023069"/>
    </source>
</evidence>
<keyword evidence="9" id="KW-0966">Cell projection</keyword>
<dbReference type="InterPro" id="IPR031733">
    <property type="entry name" value="Dynein_attach_N"/>
</dbReference>
<name>A0AAD7U614_9STRA</name>
<evidence type="ECO:0008006" key="15">
    <source>
        <dbReference type="Google" id="ProtNLM"/>
    </source>
</evidence>
<evidence type="ECO:0000256" key="2">
    <source>
        <dbReference type="ARBA" id="ARBA00004230"/>
    </source>
</evidence>
<organism evidence="13 14">
    <name type="scientific">Chrysophaeum taylorii</name>
    <dbReference type="NCBI Taxonomy" id="2483200"/>
    <lineage>
        <taxon>Eukaryota</taxon>
        <taxon>Sar</taxon>
        <taxon>Stramenopiles</taxon>
        <taxon>Ochrophyta</taxon>
        <taxon>Pelagophyceae</taxon>
        <taxon>Pelagomonadales</taxon>
        <taxon>Pelagomonadaceae</taxon>
        <taxon>Chrysophaeum</taxon>
    </lineage>
</organism>
<comment type="caution">
    <text evidence="13">The sequence shown here is derived from an EMBL/GenBank/DDBJ whole genome shotgun (WGS) entry which is preliminary data.</text>
</comment>
<evidence type="ECO:0000313" key="14">
    <source>
        <dbReference type="Proteomes" id="UP001230188"/>
    </source>
</evidence>
<dbReference type="InterPro" id="IPR042422">
    <property type="entry name" value="CC103"/>
</dbReference>
<accession>A0AAD7U614</accession>
<dbReference type="GO" id="GO:0005576">
    <property type="term" value="C:extracellular region"/>
    <property type="evidence" value="ECO:0007669"/>
    <property type="project" value="GOC"/>
</dbReference>
<evidence type="ECO:0000256" key="9">
    <source>
        <dbReference type="ARBA" id="ARBA00023273"/>
    </source>
</evidence>
<dbReference type="GO" id="GO:0036157">
    <property type="term" value="C:outer dynein arm"/>
    <property type="evidence" value="ECO:0007669"/>
    <property type="project" value="InterPro"/>
</dbReference>
<sequence>MLFEEDGSLCVERLEKELSGAIFEDKRYHNVDEMKKRSVLTCKDYDEFKNKVACAQDMLKPVTSAELADLGRGVPGWRKKKKKKTVALKARTLVVEPCDAVAQTPLDFERDWRRCRDTPHRRRYLKVQGLDRLRAIWANELDATALGEIIEVLLSGEEEELVLEEWLRALADSDRFDLNRSFIDATVRRNLLARLGERKSSFFQDEEDLRFKFEY</sequence>
<evidence type="ECO:0000256" key="6">
    <source>
        <dbReference type="ARBA" id="ARBA00022794"/>
    </source>
</evidence>
<dbReference type="GO" id="GO:0003351">
    <property type="term" value="P:epithelial cilium movement involved in extracellular fluid movement"/>
    <property type="evidence" value="ECO:0007669"/>
    <property type="project" value="TreeGrafter"/>
</dbReference>
<comment type="subcellular location">
    <subcellularLocation>
        <location evidence="2">Cell projection</location>
        <location evidence="2">Cilium</location>
        <location evidence="2">Flagellum</location>
    </subcellularLocation>
    <subcellularLocation>
        <location evidence="3">Cytoplasm</location>
    </subcellularLocation>
</comment>
<keyword evidence="6" id="KW-0970">Cilium biogenesis/degradation</keyword>
<evidence type="ECO:0000256" key="5">
    <source>
        <dbReference type="ARBA" id="ARBA00022490"/>
    </source>
</evidence>
<dbReference type="GO" id="GO:0007368">
    <property type="term" value="P:determination of left/right symmetry"/>
    <property type="evidence" value="ECO:0007669"/>
    <property type="project" value="TreeGrafter"/>
</dbReference>
<evidence type="ECO:0000259" key="11">
    <source>
        <dbReference type="Pfam" id="PF13877"/>
    </source>
</evidence>
<dbReference type="GO" id="GO:0031514">
    <property type="term" value="C:motile cilium"/>
    <property type="evidence" value="ECO:0007669"/>
    <property type="project" value="UniProtKB-SubCell"/>
</dbReference>
<evidence type="ECO:0000256" key="1">
    <source>
        <dbReference type="ARBA" id="ARBA00004048"/>
    </source>
</evidence>
<evidence type="ECO:0000256" key="10">
    <source>
        <dbReference type="ARBA" id="ARBA00049986"/>
    </source>
</evidence>
<dbReference type="Pfam" id="PF15867">
    <property type="entry name" value="Dynein_attach_N"/>
    <property type="match status" value="1"/>
</dbReference>
<evidence type="ECO:0000256" key="4">
    <source>
        <dbReference type="ARBA" id="ARBA00011738"/>
    </source>
</evidence>
<dbReference type="GO" id="GO:0036159">
    <property type="term" value="P:inner dynein arm assembly"/>
    <property type="evidence" value="ECO:0007669"/>
    <property type="project" value="TreeGrafter"/>
</dbReference>
<feature type="domain" description="RNA-polymerase II-associated protein 3-like C-terminal" evidence="11">
    <location>
        <begin position="103"/>
        <end position="185"/>
    </location>
</feature>
<dbReference type="Pfam" id="PF13877">
    <property type="entry name" value="RPAP3_C"/>
    <property type="match status" value="1"/>
</dbReference>
<evidence type="ECO:0000256" key="7">
    <source>
        <dbReference type="ARBA" id="ARBA00022846"/>
    </source>
</evidence>
<evidence type="ECO:0000313" key="13">
    <source>
        <dbReference type="EMBL" id="KAJ8598404.1"/>
    </source>
</evidence>
<evidence type="ECO:0000256" key="3">
    <source>
        <dbReference type="ARBA" id="ARBA00004496"/>
    </source>
</evidence>
<dbReference type="EMBL" id="JAQMWT010000675">
    <property type="protein sequence ID" value="KAJ8598404.1"/>
    <property type="molecule type" value="Genomic_DNA"/>
</dbReference>
<proteinExistence type="inferred from homology"/>
<reference evidence="13" key="1">
    <citation type="submission" date="2023-01" db="EMBL/GenBank/DDBJ databases">
        <title>Metagenome sequencing of chrysophaentin producing Chrysophaeum taylorii.</title>
        <authorList>
            <person name="Davison J."/>
            <person name="Bewley C."/>
        </authorList>
    </citation>
    <scope>NUCLEOTIDE SEQUENCE</scope>
    <source>
        <strain evidence="13">NIES-1699</strain>
    </source>
</reference>